<sequence length="259" mass="28905">MVDNRRRSNVIPLFSNSASRRGVHPVVEHFMHYFEPIPVTDSHQQQQCYALRHQVYCHELGFEPRRDNGEESDSYDEYARSVMVNHAPSGQLAGCIRIICPDNDQQLLPLERLYAATEGALSIQPSTLPRDSICELSRIAISPLFRRRTADSHPGAATGVIDASAYGDLEVRCFPLLAMGLYLSAVAQCCQLKRQHAFAMMEQSLVSSVEQAGLTLEQIGEWRDYHGQRAPFLISPMAPNRHSDGLRSLQQAIEAALSG</sequence>
<dbReference type="InterPro" id="IPR016181">
    <property type="entry name" value="Acyl_CoA_acyltransferase"/>
</dbReference>
<comment type="caution">
    <text evidence="1">The sequence shown here is derived from an EMBL/GenBank/DDBJ whole genome shotgun (WGS) entry which is preliminary data.</text>
</comment>
<organism evidence="1 2">
    <name type="scientific">Fluctibacter halophilus</name>
    <dbReference type="NCBI Taxonomy" id="226011"/>
    <lineage>
        <taxon>Bacteria</taxon>
        <taxon>Pseudomonadati</taxon>
        <taxon>Pseudomonadota</taxon>
        <taxon>Gammaproteobacteria</taxon>
        <taxon>Alteromonadales</taxon>
        <taxon>Alteromonadaceae</taxon>
        <taxon>Fluctibacter</taxon>
    </lineage>
</organism>
<dbReference type="RefSeq" id="WP_229162912.1">
    <property type="nucleotide sequence ID" value="NZ_JAJEWP010000008.1"/>
</dbReference>
<dbReference type="SUPFAM" id="SSF55729">
    <property type="entry name" value="Acyl-CoA N-acyltransferases (Nat)"/>
    <property type="match status" value="1"/>
</dbReference>
<name>A0ABS8GCU0_9ALTE</name>
<keyword evidence="2" id="KW-1185">Reference proteome</keyword>
<dbReference type="EMBL" id="JAJEWP010000008">
    <property type="protein sequence ID" value="MCC2618214.1"/>
    <property type="molecule type" value="Genomic_DNA"/>
</dbReference>
<protein>
    <submittedName>
        <fullName evidence="1">PEP-CTERM/exosortase system-associated acyltransferase</fullName>
    </submittedName>
</protein>
<evidence type="ECO:0000313" key="2">
    <source>
        <dbReference type="Proteomes" id="UP001520878"/>
    </source>
</evidence>
<evidence type="ECO:0000313" key="1">
    <source>
        <dbReference type="EMBL" id="MCC2618214.1"/>
    </source>
</evidence>
<dbReference type="Proteomes" id="UP001520878">
    <property type="component" value="Unassembled WGS sequence"/>
</dbReference>
<accession>A0ABS8GCU0</accession>
<dbReference type="Pfam" id="PF13444">
    <property type="entry name" value="Acetyltransf_5"/>
    <property type="match status" value="1"/>
</dbReference>
<dbReference type="NCBIfam" id="TIGR03694">
    <property type="entry name" value="exosort_acyl"/>
    <property type="match status" value="1"/>
</dbReference>
<keyword evidence="1" id="KW-0012">Acyltransferase</keyword>
<dbReference type="GO" id="GO:0016746">
    <property type="term" value="F:acyltransferase activity"/>
    <property type="evidence" value="ECO:0007669"/>
    <property type="project" value="UniProtKB-KW"/>
</dbReference>
<gene>
    <name evidence="1" type="ORF">LJ739_18300</name>
</gene>
<dbReference type="InterPro" id="IPR022484">
    <property type="entry name" value="PEP-CTERM/exosrtase_acylTfrase"/>
</dbReference>
<dbReference type="Gene3D" id="3.40.630.30">
    <property type="match status" value="1"/>
</dbReference>
<proteinExistence type="predicted"/>
<keyword evidence="1" id="KW-0808">Transferase</keyword>
<reference evidence="1 2" key="1">
    <citation type="submission" date="2021-10" db="EMBL/GenBank/DDBJ databases">
        <title>Draft genome of Aestuariibacter halophilus JC2043.</title>
        <authorList>
            <person name="Emsley S.A."/>
            <person name="Pfannmuller K.M."/>
            <person name="Ushijima B."/>
            <person name="Saw J.H."/>
            <person name="Videau P."/>
        </authorList>
    </citation>
    <scope>NUCLEOTIDE SEQUENCE [LARGE SCALE GENOMIC DNA]</scope>
    <source>
        <strain evidence="1 2">JC2043</strain>
    </source>
</reference>